<organism evidence="1 2">
    <name type="scientific">Saccharolobus islandicus (strain L.D.8.5 / Lassen #2)</name>
    <name type="common">Sulfolobus islandicus</name>
    <dbReference type="NCBI Taxonomy" id="425944"/>
    <lineage>
        <taxon>Archaea</taxon>
        <taxon>Thermoproteota</taxon>
        <taxon>Thermoprotei</taxon>
        <taxon>Sulfolobales</taxon>
        <taxon>Sulfolobaceae</taxon>
        <taxon>Saccharolobus</taxon>
    </lineage>
</organism>
<gene>
    <name evidence="1" type="ORF">LD85_3162</name>
</gene>
<evidence type="ECO:0000313" key="1">
    <source>
        <dbReference type="EMBL" id="ADB88751.1"/>
    </source>
</evidence>
<name>D2PKB8_SACI9</name>
<dbReference type="HOGENOM" id="CLU_3323160_0_0_2"/>
<keyword evidence="1" id="KW-0614">Plasmid</keyword>
<reference evidence="2" key="2">
    <citation type="submission" date="2010-01" db="EMBL/GenBank/DDBJ databases">
        <title>Contemporary genome evolution in thermophilic Archaea.</title>
        <authorList>
            <consortium name="US DOE Joint Genome Institute"/>
            <person name="Reno M.L."/>
            <person name="Held N.L."/>
            <person name="Fields C.J."/>
            <person name="Burke P.V."/>
            <person name="Whitaker R.J."/>
        </authorList>
    </citation>
    <scope>NUCLEOTIDE SEQUENCE [LARGE SCALE GENOMIC DNA]</scope>
    <source>
        <strain evidence="2">L.D.8.5 / Lassen #2</strain>
        <plasmid evidence="2">Plasmid pLD8501</plasmid>
    </source>
</reference>
<proteinExistence type="predicted"/>
<dbReference type="EMBL" id="CP001732">
    <property type="protein sequence ID" value="ADB88751.1"/>
    <property type="molecule type" value="Genomic_DNA"/>
</dbReference>
<accession>D2PKB8</accession>
<dbReference type="Proteomes" id="UP000001404">
    <property type="component" value="Plasmid pLD8501"/>
</dbReference>
<dbReference type="KEGG" id="sii:LD85_3162"/>
<evidence type="ECO:0000313" key="2">
    <source>
        <dbReference type="Proteomes" id="UP000001404"/>
    </source>
</evidence>
<geneLocation type="plasmid" evidence="1 2">
    <name>pLD8501</name>
</geneLocation>
<dbReference type="AlphaFoldDB" id="D2PKB8"/>
<protein>
    <submittedName>
        <fullName evidence="1">Uncharacterized protein</fullName>
    </submittedName>
</protein>
<reference evidence="1 2" key="1">
    <citation type="submission" date="2009-09" db="EMBL/GenBank/DDBJ databases">
        <authorList>
            <consortium name="US DOE Joint Genome Institute"/>
            <person name="Copeland A."/>
            <person name="Lucas S."/>
            <person name="Lapidus A."/>
            <person name="Barry K."/>
            <person name="Glavina del Rio T."/>
            <person name="Dalin E."/>
            <person name="Tice H."/>
            <person name="Pitluck S."/>
            <person name="Bruce D."/>
            <person name="Goodwin L."/>
            <person name="Land M."/>
            <person name="Whitaker R.J."/>
            <person name="Richardson P."/>
        </authorList>
    </citation>
    <scope>NUCLEOTIDE SEQUENCE [LARGE SCALE GENOMIC DNA]</scope>
    <source>
        <strain evidence="2">L.D.8.5 / Lassen #2</strain>
        <plasmid evidence="2">Plasmid pLD8501</plasmid>
    </source>
</reference>
<sequence length="38" mass="4451">MQGRMAPGQFKILQQHYFVISDIELKKVYDEKAPKLLS</sequence>